<evidence type="ECO:0000313" key="1">
    <source>
        <dbReference type="EMBL" id="MPN31037.1"/>
    </source>
</evidence>
<organism evidence="1">
    <name type="scientific">bioreactor metagenome</name>
    <dbReference type="NCBI Taxonomy" id="1076179"/>
    <lineage>
        <taxon>unclassified sequences</taxon>
        <taxon>metagenomes</taxon>
        <taxon>ecological metagenomes</taxon>
    </lineage>
</organism>
<protein>
    <submittedName>
        <fullName evidence="1">Uncharacterized protein</fullName>
    </submittedName>
</protein>
<dbReference type="AlphaFoldDB" id="A0A645GWH3"/>
<gene>
    <name evidence="1" type="ORF">SDC9_178508</name>
</gene>
<accession>A0A645GWH3</accession>
<sequence>MKGVANDSRFIELINIPEIIHPNDPNKRMRENSFEGSSRLSKEMELHNDIVGIKQMLYNSSTGKNKEKCWICVSQSNNSAPTIFKNANTLLGEKNRSAIIPTITGDIIAAMAAVLYASPICTPEK</sequence>
<reference evidence="1" key="1">
    <citation type="submission" date="2019-08" db="EMBL/GenBank/DDBJ databases">
        <authorList>
            <person name="Kucharzyk K."/>
            <person name="Murdoch R.W."/>
            <person name="Higgins S."/>
            <person name="Loffler F."/>
        </authorList>
    </citation>
    <scope>NUCLEOTIDE SEQUENCE</scope>
</reference>
<name>A0A645GWH3_9ZZZZ</name>
<proteinExistence type="predicted"/>
<comment type="caution">
    <text evidence="1">The sequence shown here is derived from an EMBL/GenBank/DDBJ whole genome shotgun (WGS) entry which is preliminary data.</text>
</comment>
<dbReference type="EMBL" id="VSSQ01082404">
    <property type="protein sequence ID" value="MPN31037.1"/>
    <property type="molecule type" value="Genomic_DNA"/>
</dbReference>